<dbReference type="InterPro" id="IPR002797">
    <property type="entry name" value="Polysacc_synth"/>
</dbReference>
<gene>
    <name evidence="7" type="ORF">SAMN02745202_01959</name>
</gene>
<dbReference type="PANTHER" id="PTHR30250:SF11">
    <property type="entry name" value="O-ANTIGEN TRANSPORTER-RELATED"/>
    <property type="match status" value="1"/>
</dbReference>
<feature type="transmembrane region" description="Helical" evidence="6">
    <location>
        <begin position="347"/>
        <end position="363"/>
    </location>
</feature>
<evidence type="ECO:0000256" key="2">
    <source>
        <dbReference type="ARBA" id="ARBA00022475"/>
    </source>
</evidence>
<dbReference type="Proteomes" id="UP000190065">
    <property type="component" value="Unassembled WGS sequence"/>
</dbReference>
<evidence type="ECO:0000256" key="4">
    <source>
        <dbReference type="ARBA" id="ARBA00022989"/>
    </source>
</evidence>
<sequence>MRKERLTAFQSDLARRMFHGAFWSFSGTAMGKLCLLVAGILCAHLLKQEVFGQLGMIRSTLNIFIVFGASGIGVTATKLISTYRTNDLPRLLRMTRLTFRLAWVMALVLMVFCFVLARPIARHILHAEHLTFELQIASVLLLFSILYGVQNGVLTGLEQFKIMARNTFIGSFLEAVLMVAGAYFWGLTGAIVGLGIGLGALFWVNRLSIKKHYAQYVVGEMQSTHTPNDWSMLLNDCIPATLSALMVTPTFWGIRTILLQHDGYNSLALFEAADQWKVMMLFIPTAISQMVLPILTSIRQQRQQFRHVLLANIALIVGISSMITLVVLLLGGPIMQLYGKGFSDKMPLVYLALSNIFSAYSNIIEMSIYSKNKMWQAFVINLFWAIVLLVSAYCLVERGLNATGIALAVLIAYGLKSILATLYLTLFLKR</sequence>
<evidence type="ECO:0000313" key="7">
    <source>
        <dbReference type="EMBL" id="SKA07319.1"/>
    </source>
</evidence>
<dbReference type="GO" id="GO:0005886">
    <property type="term" value="C:plasma membrane"/>
    <property type="evidence" value="ECO:0007669"/>
    <property type="project" value="UniProtKB-SubCell"/>
</dbReference>
<evidence type="ECO:0000256" key="6">
    <source>
        <dbReference type="SAM" id="Phobius"/>
    </source>
</evidence>
<feature type="transmembrane region" description="Helical" evidence="6">
    <location>
        <begin position="101"/>
        <end position="120"/>
    </location>
</feature>
<evidence type="ECO:0000256" key="3">
    <source>
        <dbReference type="ARBA" id="ARBA00022692"/>
    </source>
</evidence>
<dbReference type="AlphaFoldDB" id="A0A1T4QU47"/>
<dbReference type="Pfam" id="PF01943">
    <property type="entry name" value="Polysacc_synt"/>
    <property type="match status" value="1"/>
</dbReference>
<accession>A0A1T4QU47</accession>
<evidence type="ECO:0000256" key="5">
    <source>
        <dbReference type="ARBA" id="ARBA00023136"/>
    </source>
</evidence>
<protein>
    <submittedName>
        <fullName evidence="7">Membrane protein involved in the export of O-antigen and teichoic acid</fullName>
    </submittedName>
</protein>
<feature type="transmembrane region" description="Helical" evidence="6">
    <location>
        <begin position="191"/>
        <end position="209"/>
    </location>
</feature>
<proteinExistence type="predicted"/>
<feature type="transmembrane region" description="Helical" evidence="6">
    <location>
        <begin position="21"/>
        <end position="46"/>
    </location>
</feature>
<comment type="subcellular location">
    <subcellularLocation>
        <location evidence="1">Cell membrane</location>
        <topology evidence="1">Multi-pass membrane protein</topology>
    </subcellularLocation>
</comment>
<dbReference type="STRING" id="28136.SAMN02745202_01959"/>
<keyword evidence="5 6" id="KW-0472">Membrane</keyword>
<feature type="transmembrane region" description="Helical" evidence="6">
    <location>
        <begin position="375"/>
        <end position="393"/>
    </location>
</feature>
<name>A0A1T4QU47_9BACT</name>
<dbReference type="PANTHER" id="PTHR30250">
    <property type="entry name" value="PST FAMILY PREDICTED COLANIC ACID TRANSPORTER"/>
    <property type="match status" value="1"/>
</dbReference>
<keyword evidence="3 6" id="KW-0812">Transmembrane</keyword>
<organism evidence="7 8">
    <name type="scientific">Segatella oulorum</name>
    <dbReference type="NCBI Taxonomy" id="28136"/>
    <lineage>
        <taxon>Bacteria</taxon>
        <taxon>Pseudomonadati</taxon>
        <taxon>Bacteroidota</taxon>
        <taxon>Bacteroidia</taxon>
        <taxon>Bacteroidales</taxon>
        <taxon>Prevotellaceae</taxon>
        <taxon>Segatella</taxon>
    </lineage>
</organism>
<feature type="transmembrane region" description="Helical" evidence="6">
    <location>
        <begin position="405"/>
        <end position="428"/>
    </location>
</feature>
<dbReference type="eggNOG" id="COG2244">
    <property type="taxonomic scope" value="Bacteria"/>
</dbReference>
<feature type="transmembrane region" description="Helical" evidence="6">
    <location>
        <begin position="308"/>
        <end position="335"/>
    </location>
</feature>
<dbReference type="EMBL" id="FUXK01000025">
    <property type="protein sequence ID" value="SKA07319.1"/>
    <property type="molecule type" value="Genomic_DNA"/>
</dbReference>
<feature type="transmembrane region" description="Helical" evidence="6">
    <location>
        <begin position="61"/>
        <end position="80"/>
    </location>
</feature>
<dbReference type="InterPro" id="IPR050833">
    <property type="entry name" value="Poly_Biosynth_Transport"/>
</dbReference>
<dbReference type="RefSeq" id="WP_078805772.1">
    <property type="nucleotide sequence ID" value="NZ_FUXK01000025.1"/>
</dbReference>
<evidence type="ECO:0000256" key="1">
    <source>
        <dbReference type="ARBA" id="ARBA00004651"/>
    </source>
</evidence>
<feature type="transmembrane region" description="Helical" evidence="6">
    <location>
        <begin position="230"/>
        <end position="258"/>
    </location>
</feature>
<keyword evidence="4 6" id="KW-1133">Transmembrane helix</keyword>
<reference evidence="7 8" key="1">
    <citation type="submission" date="2017-02" db="EMBL/GenBank/DDBJ databases">
        <authorList>
            <person name="Peterson S.W."/>
        </authorList>
    </citation>
    <scope>NUCLEOTIDE SEQUENCE [LARGE SCALE GENOMIC DNA]</scope>
    <source>
        <strain evidence="7 8">ATCC 43324</strain>
    </source>
</reference>
<evidence type="ECO:0000313" key="8">
    <source>
        <dbReference type="Proteomes" id="UP000190065"/>
    </source>
</evidence>
<keyword evidence="2" id="KW-1003">Cell membrane</keyword>
<feature type="transmembrane region" description="Helical" evidence="6">
    <location>
        <begin position="132"/>
        <end position="154"/>
    </location>
</feature>